<protein>
    <submittedName>
        <fullName evidence="1">Uncharacterized protein</fullName>
    </submittedName>
</protein>
<proteinExistence type="predicted"/>
<dbReference type="EMBL" id="CM046108">
    <property type="protein sequence ID" value="KAI8426377.1"/>
    <property type="molecule type" value="Genomic_DNA"/>
</dbReference>
<comment type="caution">
    <text evidence="1">The sequence shown here is derived from an EMBL/GenBank/DDBJ whole genome shotgun (WGS) entry which is preliminary data.</text>
</comment>
<accession>A0ACC0JQV0</accession>
<organism evidence="1 2">
    <name type="scientific">Choristoneura fumiferana</name>
    <name type="common">Spruce budworm moth</name>
    <name type="synonym">Archips fumiferana</name>
    <dbReference type="NCBI Taxonomy" id="7141"/>
    <lineage>
        <taxon>Eukaryota</taxon>
        <taxon>Metazoa</taxon>
        <taxon>Ecdysozoa</taxon>
        <taxon>Arthropoda</taxon>
        <taxon>Hexapoda</taxon>
        <taxon>Insecta</taxon>
        <taxon>Pterygota</taxon>
        <taxon>Neoptera</taxon>
        <taxon>Endopterygota</taxon>
        <taxon>Lepidoptera</taxon>
        <taxon>Glossata</taxon>
        <taxon>Ditrysia</taxon>
        <taxon>Tortricoidea</taxon>
        <taxon>Tortricidae</taxon>
        <taxon>Tortricinae</taxon>
        <taxon>Choristoneura</taxon>
    </lineage>
</organism>
<evidence type="ECO:0000313" key="2">
    <source>
        <dbReference type="Proteomes" id="UP001064048"/>
    </source>
</evidence>
<evidence type="ECO:0000313" key="1">
    <source>
        <dbReference type="EMBL" id="KAI8426377.1"/>
    </source>
</evidence>
<dbReference type="Proteomes" id="UP001064048">
    <property type="component" value="Chromosome 8"/>
</dbReference>
<reference evidence="1 2" key="1">
    <citation type="journal article" date="2022" name="Genome Biol. Evol.">
        <title>The Spruce Budworm Genome: Reconstructing the Evolutionary History of Antifreeze Proteins.</title>
        <authorList>
            <person name="Beliveau C."/>
            <person name="Gagne P."/>
            <person name="Picq S."/>
            <person name="Vernygora O."/>
            <person name="Keeling C.I."/>
            <person name="Pinkney K."/>
            <person name="Doucet D."/>
            <person name="Wen F."/>
            <person name="Johnston J.S."/>
            <person name="Maaroufi H."/>
            <person name="Boyle B."/>
            <person name="Laroche J."/>
            <person name="Dewar K."/>
            <person name="Juretic N."/>
            <person name="Blackburn G."/>
            <person name="Nisole A."/>
            <person name="Brunet B."/>
            <person name="Brandao M."/>
            <person name="Lumley L."/>
            <person name="Duan J."/>
            <person name="Quan G."/>
            <person name="Lucarotti C.J."/>
            <person name="Roe A.D."/>
            <person name="Sperling F.A.H."/>
            <person name="Levesque R.C."/>
            <person name="Cusson M."/>
        </authorList>
    </citation>
    <scope>NUCLEOTIDE SEQUENCE [LARGE SCALE GENOMIC DNA]</scope>
    <source>
        <strain evidence="1">Glfc:IPQL:Cfum</strain>
    </source>
</reference>
<gene>
    <name evidence="1" type="ORF">MSG28_005226</name>
</gene>
<keyword evidence="2" id="KW-1185">Reference proteome</keyword>
<sequence length="86" mass="8967">MFKLVFAIFAAVVGFAAAKPWGGVAYASPLAYSYGSPLAYSAPVAYSGYASPVAYSAYSPYAAAPVGYGASPYSYAASPYSFYLKR</sequence>
<name>A0ACC0JQV0_CHOFU</name>